<dbReference type="Proteomes" id="UP000271152">
    <property type="component" value="Unassembled WGS sequence"/>
</dbReference>
<dbReference type="EMBL" id="RBUG01000116">
    <property type="protein sequence ID" value="RMU69956.1"/>
    <property type="molecule type" value="Genomic_DNA"/>
</dbReference>
<evidence type="ECO:0000256" key="6">
    <source>
        <dbReference type="ARBA" id="ARBA00023136"/>
    </source>
</evidence>
<feature type="transmembrane region" description="Helical" evidence="7">
    <location>
        <begin position="254"/>
        <end position="275"/>
    </location>
</feature>
<dbReference type="PANTHER" id="PTHR32196:SF37">
    <property type="entry name" value="L-ARABINOSE TRANSPORT SYSTEM PERMEASE PROTEIN ARAH"/>
    <property type="match status" value="1"/>
</dbReference>
<name>A0A3M5WHH4_9PSED</name>
<proteinExistence type="inferred from homology"/>
<dbReference type="InterPro" id="IPR001851">
    <property type="entry name" value="ABC_transp_permease"/>
</dbReference>
<keyword evidence="4 7" id="KW-0812">Transmembrane</keyword>
<dbReference type="PANTHER" id="PTHR32196">
    <property type="entry name" value="ABC TRANSPORTER PERMEASE PROTEIN YPHD-RELATED-RELATED"/>
    <property type="match status" value="1"/>
</dbReference>
<comment type="caution">
    <text evidence="8">The sequence shown here is derived from an EMBL/GenBank/DDBJ whole genome shotgun (WGS) entry which is preliminary data.</text>
</comment>
<feature type="transmembrane region" description="Helical" evidence="7">
    <location>
        <begin position="202"/>
        <end position="223"/>
    </location>
</feature>
<dbReference type="NCBIfam" id="NF008441">
    <property type="entry name" value="PRK11285.1"/>
    <property type="match status" value="1"/>
</dbReference>
<evidence type="ECO:0000256" key="7">
    <source>
        <dbReference type="SAM" id="Phobius"/>
    </source>
</evidence>
<organism evidence="8 9">
    <name type="scientific">Pseudomonas syringae pv. apii</name>
    <dbReference type="NCBI Taxonomy" id="81036"/>
    <lineage>
        <taxon>Bacteria</taxon>
        <taxon>Pseudomonadati</taxon>
        <taxon>Pseudomonadota</taxon>
        <taxon>Gammaproteobacteria</taxon>
        <taxon>Pseudomonadales</taxon>
        <taxon>Pseudomonadaceae</taxon>
        <taxon>Pseudomonas</taxon>
    </lineage>
</organism>
<keyword evidence="6 7" id="KW-0472">Membrane</keyword>
<keyword evidence="3" id="KW-1003">Cell membrane</keyword>
<evidence type="ECO:0000256" key="3">
    <source>
        <dbReference type="ARBA" id="ARBA00022475"/>
    </source>
</evidence>
<dbReference type="CDD" id="cd06579">
    <property type="entry name" value="TM_PBP1_transp_AraH_like"/>
    <property type="match status" value="1"/>
</dbReference>
<keyword evidence="5 7" id="KW-1133">Transmembrane helix</keyword>
<evidence type="ECO:0000256" key="2">
    <source>
        <dbReference type="ARBA" id="ARBA00007942"/>
    </source>
</evidence>
<reference evidence="8 9" key="1">
    <citation type="submission" date="2018-08" db="EMBL/GenBank/DDBJ databases">
        <title>Recombination of ecologically and evolutionarily significant loci maintains genetic cohesion in the Pseudomonas syringae species complex.</title>
        <authorList>
            <person name="Dillon M."/>
            <person name="Thakur S."/>
            <person name="Almeida R.N.D."/>
            <person name="Weir B.S."/>
            <person name="Guttman D.S."/>
        </authorList>
    </citation>
    <scope>NUCLEOTIDE SEQUENCE [LARGE SCALE GENOMIC DNA]</scope>
    <source>
        <strain evidence="8 9">ICMP 11947</strain>
    </source>
</reference>
<sequence>MATRLKSRDSCNWLCLARAADNRSLTMNNKKEVRMSTESSLQAPRQGMNLRRFADDWVMLLAAVGIFLLCAVFIDNFMSPLNMRGLGLAISTVGIAACTMLFCLASGHFDLSVGSVLACSGVIASIVIRDTDSVFLGVSAALALGLVVGLINGIVIAKLRINALITTLATMQIVRGLAYIFSNGKAVGVSNEDFFIFGNGQVYGVPVPILITIACFIFFGWLLNYTTYGRNTMAIGGNQEAALLAGVHVDRTKIIIFAVHGLVGALAGVVLASRMTSGQPMIGQGFELTIISACVLGGVSLSGGIGMIRHVIAGVLILAIIENAMNLKNIDTFYQYVIRGTILLLAVIIDRMKRR</sequence>
<feature type="transmembrane region" description="Helical" evidence="7">
    <location>
        <begin position="333"/>
        <end position="349"/>
    </location>
</feature>
<feature type="transmembrane region" description="Helical" evidence="7">
    <location>
        <begin position="134"/>
        <end position="156"/>
    </location>
</feature>
<evidence type="ECO:0000313" key="8">
    <source>
        <dbReference type="EMBL" id="RMU69956.1"/>
    </source>
</evidence>
<feature type="transmembrane region" description="Helical" evidence="7">
    <location>
        <begin position="163"/>
        <end position="182"/>
    </location>
</feature>
<comment type="subcellular location">
    <subcellularLocation>
        <location evidence="1">Cell inner membrane</location>
        <topology evidence="1">Multi-pass membrane protein</topology>
    </subcellularLocation>
</comment>
<feature type="transmembrane region" description="Helical" evidence="7">
    <location>
        <begin position="281"/>
        <end position="301"/>
    </location>
</feature>
<evidence type="ECO:0000313" key="9">
    <source>
        <dbReference type="Proteomes" id="UP000271152"/>
    </source>
</evidence>
<evidence type="ECO:0000256" key="1">
    <source>
        <dbReference type="ARBA" id="ARBA00004429"/>
    </source>
</evidence>
<comment type="similarity">
    <text evidence="2">Belongs to the binding-protein-dependent transport system permease family. AraH/RbsC subfamily.</text>
</comment>
<accession>A0A3M5WHH4</accession>
<dbReference type="GO" id="GO:0005886">
    <property type="term" value="C:plasma membrane"/>
    <property type="evidence" value="ECO:0007669"/>
    <property type="project" value="UniProtKB-SubCell"/>
</dbReference>
<protein>
    <submittedName>
        <fullName evidence="8">L-arabinose transporter permease protein</fullName>
    </submittedName>
</protein>
<feature type="transmembrane region" description="Helical" evidence="7">
    <location>
        <begin position="57"/>
        <end position="74"/>
    </location>
</feature>
<evidence type="ECO:0000256" key="5">
    <source>
        <dbReference type="ARBA" id="ARBA00022989"/>
    </source>
</evidence>
<gene>
    <name evidence="8" type="ORF">ALP23_04162</name>
</gene>
<feature type="transmembrane region" description="Helical" evidence="7">
    <location>
        <begin position="111"/>
        <end position="128"/>
    </location>
</feature>
<feature type="transmembrane region" description="Helical" evidence="7">
    <location>
        <begin position="308"/>
        <end position="327"/>
    </location>
</feature>
<evidence type="ECO:0000256" key="4">
    <source>
        <dbReference type="ARBA" id="ARBA00022692"/>
    </source>
</evidence>
<dbReference type="GO" id="GO:0022857">
    <property type="term" value="F:transmembrane transporter activity"/>
    <property type="evidence" value="ECO:0007669"/>
    <property type="project" value="InterPro"/>
</dbReference>
<feature type="transmembrane region" description="Helical" evidence="7">
    <location>
        <begin position="86"/>
        <end position="104"/>
    </location>
</feature>
<dbReference type="AlphaFoldDB" id="A0A3M5WHH4"/>
<dbReference type="Pfam" id="PF02653">
    <property type="entry name" value="BPD_transp_2"/>
    <property type="match status" value="1"/>
</dbReference>